<gene>
    <name evidence="3" type="ORF">OMO38_13055</name>
</gene>
<dbReference type="InterPro" id="IPR001466">
    <property type="entry name" value="Beta-lactam-related"/>
</dbReference>
<proteinExistence type="predicted"/>
<sequence length="451" mass="51357">MKKLCFLIVLNVFGFVSAQNSDYKKSIDSLLNYFQENNAFSGSVMLQKNGETVYKGDFNKFANNSDQYRIGSITKIFTAVVVFQLIEEGKLSLDTKLNTYFPAIKNSEIITIGSMLNHTSGIYNYLEWEDYYNQKNKNYTREDLLKIIQQGKPDFKPEKDCSYSNSNYTLLGFIIEDITKKSYAENVKARITNKIGLQNTYCETSETEYSKRNNSYLFDGENWSKESDTHPSFTFSAGNIVSTTEDLSKLMHALFNGNLVSKKSLEQMEKTNATAFGYGFQKTPFYGKIGYGHTGRIDEFRSGAAYLTEDQFSIVILTNGTNVKLNEMVVAVASKYYQKKYKTPDFTTYQSKTAPPTEIYNGIYKAKLAGLITLGKFKITQAGKNHLFIEMYNEDENEKESRKALLKRRGDNDFYSFEAGAELQFLLGKKDEVTGIKLTQGKQSINCKKVK</sequence>
<keyword evidence="1" id="KW-0732">Signal</keyword>
<organism evidence="3 4">
    <name type="scientific">Chryseobacterium kimseyorum</name>
    <dbReference type="NCBI Taxonomy" id="2984028"/>
    <lineage>
        <taxon>Bacteria</taxon>
        <taxon>Pseudomonadati</taxon>
        <taxon>Bacteroidota</taxon>
        <taxon>Flavobacteriia</taxon>
        <taxon>Flavobacteriales</taxon>
        <taxon>Weeksellaceae</taxon>
        <taxon>Chryseobacterium group</taxon>
        <taxon>Chryseobacterium</taxon>
    </lineage>
</organism>
<reference evidence="3" key="1">
    <citation type="submission" date="2022-10" db="EMBL/GenBank/DDBJ databases">
        <title>Chryseobacterium babae sp. nov. isolated from the gut of the beetle Oryctes rhinoceros, and Chryseobacterium kimseyorum sp. nov., isolated from a stick insect rearing cage.</title>
        <authorList>
            <person name="Shelomi M."/>
            <person name="Han C.-J."/>
            <person name="Chen W.-M."/>
            <person name="Chen H.-K."/>
            <person name="Liaw S.-J."/>
            <person name="Muhle E."/>
            <person name="Clermont D."/>
        </authorList>
    </citation>
    <scope>NUCLEOTIDE SEQUENCE</scope>
    <source>
        <strain evidence="3">09-1422</strain>
    </source>
</reference>
<dbReference type="PANTHER" id="PTHR46825:SF9">
    <property type="entry name" value="BETA-LACTAMASE-RELATED DOMAIN-CONTAINING PROTEIN"/>
    <property type="match status" value="1"/>
</dbReference>
<evidence type="ECO:0000313" key="4">
    <source>
        <dbReference type="Proteomes" id="UP001163731"/>
    </source>
</evidence>
<dbReference type="InterPro" id="IPR050491">
    <property type="entry name" value="AmpC-like"/>
</dbReference>
<dbReference type="PANTHER" id="PTHR46825">
    <property type="entry name" value="D-ALANYL-D-ALANINE-CARBOXYPEPTIDASE/ENDOPEPTIDASE AMPH"/>
    <property type="match status" value="1"/>
</dbReference>
<evidence type="ECO:0000259" key="2">
    <source>
        <dbReference type="Pfam" id="PF00144"/>
    </source>
</evidence>
<evidence type="ECO:0000313" key="3">
    <source>
        <dbReference type="EMBL" id="MCW3169450.1"/>
    </source>
</evidence>
<comment type="caution">
    <text evidence="3">The sequence shown here is derived from an EMBL/GenBank/DDBJ whole genome shotgun (WGS) entry which is preliminary data.</text>
</comment>
<dbReference type="EMBL" id="JAPDHW010000008">
    <property type="protein sequence ID" value="MCW3169450.1"/>
    <property type="molecule type" value="Genomic_DNA"/>
</dbReference>
<feature type="chain" id="PRO_5046311176" evidence="1">
    <location>
        <begin position="19"/>
        <end position="451"/>
    </location>
</feature>
<dbReference type="Pfam" id="PF00144">
    <property type="entry name" value="Beta-lactamase"/>
    <property type="match status" value="1"/>
</dbReference>
<accession>A0ABT3I056</accession>
<feature type="domain" description="Beta-lactamase-related" evidence="2">
    <location>
        <begin position="38"/>
        <end position="322"/>
    </location>
</feature>
<dbReference type="RefSeq" id="WP_264750623.1">
    <property type="nucleotide sequence ID" value="NZ_JAPDHW010000008.1"/>
</dbReference>
<keyword evidence="4" id="KW-1185">Reference proteome</keyword>
<dbReference type="SUPFAM" id="SSF56601">
    <property type="entry name" value="beta-lactamase/transpeptidase-like"/>
    <property type="match status" value="1"/>
</dbReference>
<evidence type="ECO:0000256" key="1">
    <source>
        <dbReference type="SAM" id="SignalP"/>
    </source>
</evidence>
<protein>
    <submittedName>
        <fullName evidence="3">Beta-lactamase family protein</fullName>
    </submittedName>
</protein>
<name>A0ABT3I056_9FLAO</name>
<dbReference type="Proteomes" id="UP001163731">
    <property type="component" value="Unassembled WGS sequence"/>
</dbReference>
<dbReference type="Gene3D" id="3.40.710.10">
    <property type="entry name" value="DD-peptidase/beta-lactamase superfamily"/>
    <property type="match status" value="1"/>
</dbReference>
<feature type="signal peptide" evidence="1">
    <location>
        <begin position="1"/>
        <end position="18"/>
    </location>
</feature>
<dbReference type="InterPro" id="IPR012338">
    <property type="entry name" value="Beta-lactam/transpept-like"/>
</dbReference>